<feature type="compositionally biased region" description="Basic and acidic residues" evidence="1">
    <location>
        <begin position="53"/>
        <end position="77"/>
    </location>
</feature>
<organism evidence="2 3">
    <name type="scientific">Petrolisthes manimaculis</name>
    <dbReference type="NCBI Taxonomy" id="1843537"/>
    <lineage>
        <taxon>Eukaryota</taxon>
        <taxon>Metazoa</taxon>
        <taxon>Ecdysozoa</taxon>
        <taxon>Arthropoda</taxon>
        <taxon>Crustacea</taxon>
        <taxon>Multicrustacea</taxon>
        <taxon>Malacostraca</taxon>
        <taxon>Eumalacostraca</taxon>
        <taxon>Eucarida</taxon>
        <taxon>Decapoda</taxon>
        <taxon>Pleocyemata</taxon>
        <taxon>Anomura</taxon>
        <taxon>Galatheoidea</taxon>
        <taxon>Porcellanidae</taxon>
        <taxon>Petrolisthes</taxon>
    </lineage>
</organism>
<name>A0AAE1PG22_9EUCA</name>
<comment type="caution">
    <text evidence="2">The sequence shown here is derived from an EMBL/GenBank/DDBJ whole genome shotgun (WGS) entry which is preliminary data.</text>
</comment>
<evidence type="ECO:0000256" key="1">
    <source>
        <dbReference type="SAM" id="MobiDB-lite"/>
    </source>
</evidence>
<protein>
    <submittedName>
        <fullName evidence="2">Uncharacterized protein</fullName>
    </submittedName>
</protein>
<feature type="region of interest" description="Disordered" evidence="1">
    <location>
        <begin position="1"/>
        <end position="77"/>
    </location>
</feature>
<proteinExistence type="predicted"/>
<sequence>MRNGHRDYDTEIMYEAGTAVKGKCRGRGGNGPRTQGESRYQRDGNGGQGSARQSRDRTGVERGERQSRGLDTNEKDVRNGLGLELVCRVEVKTGSSRSGGRLASSGRNVVGVAVDRK</sequence>
<dbReference type="EMBL" id="JAWZYT010002125">
    <property type="protein sequence ID" value="KAK4306472.1"/>
    <property type="molecule type" value="Genomic_DNA"/>
</dbReference>
<feature type="region of interest" description="Disordered" evidence="1">
    <location>
        <begin position="92"/>
        <end position="117"/>
    </location>
</feature>
<evidence type="ECO:0000313" key="3">
    <source>
        <dbReference type="Proteomes" id="UP001292094"/>
    </source>
</evidence>
<reference evidence="2" key="1">
    <citation type="submission" date="2023-11" db="EMBL/GenBank/DDBJ databases">
        <title>Genome assemblies of two species of porcelain crab, Petrolisthes cinctipes and Petrolisthes manimaculis (Anomura: Porcellanidae).</title>
        <authorList>
            <person name="Angst P."/>
        </authorList>
    </citation>
    <scope>NUCLEOTIDE SEQUENCE</scope>
    <source>
        <strain evidence="2">PB745_02</strain>
        <tissue evidence="2">Gill</tissue>
    </source>
</reference>
<keyword evidence="3" id="KW-1185">Reference proteome</keyword>
<dbReference type="AlphaFoldDB" id="A0AAE1PG22"/>
<accession>A0AAE1PG22</accession>
<evidence type="ECO:0000313" key="2">
    <source>
        <dbReference type="EMBL" id="KAK4306472.1"/>
    </source>
</evidence>
<dbReference type="Proteomes" id="UP001292094">
    <property type="component" value="Unassembled WGS sequence"/>
</dbReference>
<gene>
    <name evidence="2" type="ORF">Pmani_021707</name>
</gene>
<feature type="compositionally biased region" description="Low complexity" evidence="1">
    <location>
        <begin position="94"/>
        <end position="107"/>
    </location>
</feature>